<keyword evidence="3" id="KW-1185">Reference proteome</keyword>
<keyword evidence="1" id="KW-0175">Coiled coil</keyword>
<feature type="coiled-coil region" evidence="1">
    <location>
        <begin position="133"/>
        <end position="237"/>
    </location>
</feature>
<name>A0A369KAA4_9BACT</name>
<dbReference type="AlphaFoldDB" id="A0A369KAA4"/>
<evidence type="ECO:0000256" key="1">
    <source>
        <dbReference type="SAM" id="Coils"/>
    </source>
</evidence>
<protein>
    <submittedName>
        <fullName evidence="2">Uncharacterized protein</fullName>
    </submittedName>
</protein>
<reference evidence="2 3" key="1">
    <citation type="submission" date="2018-07" db="EMBL/GenBank/DDBJ databases">
        <title>Comparative genomics of the Candidatus Parilichlamydiaceae reveals evidence of convergent evolution and genome reduction in the phylum Chlamydiae.</title>
        <authorList>
            <person name="Taylor-Brown A."/>
            <person name="Polkinghorne A."/>
        </authorList>
    </citation>
    <scope>NUCLEOTIDE SEQUENCE [LARGE SCALE GENOMIC DNA]</scope>
    <source>
        <strain evidence="2 3">Hat2</strain>
    </source>
</reference>
<proteinExistence type="predicted"/>
<sequence length="498" mass="57185">MSFDKPSPLGYLMGHLLRETLMRNRFSFFRLGCLALLCASSPLIPSGTEQPSRRAALRDANKSSEEYRKLFSTLLNPNGIDFEEFGEDSKAISVIGMFSDEKISGAELQVMHWINFNSSEDYGERCASDPLEVEALKERAKVKRHALREQVEEERLQVQDRVATHRERLDRNLREQTENELRALKEKSRTKAEEKLLKEQQEDLNRMLDLERRMQKQEEEVRAIAELETRLEKQDLERRKQILLEGKLDEKLNDQRDLSQRSKRRVNERLSREGGLLEEEGFSDDDLLENKTEPLFQGSLWRISPGSGGFEGDKSSGRRAVGRFSEEDLPNTNFSSEEKSVILESLDKIERAQSLNRSPRLRNLPKETSGVYPYWAAGSPMLEGALDKCKPGDEFLVLAFRARNNQVPREMIIKDLQKYGISPKMIQQSVTFVECENSKNVDRKVEDLLTMSGIHDGPGYLVIELPGKMTKSTAKIVRACPLPFDRELRSKVLSFRGK</sequence>
<dbReference type="Proteomes" id="UP000253816">
    <property type="component" value="Unassembled WGS sequence"/>
</dbReference>
<comment type="caution">
    <text evidence="2">The sequence shown here is derived from an EMBL/GenBank/DDBJ whole genome shotgun (WGS) entry which is preliminary data.</text>
</comment>
<dbReference type="EMBL" id="QQBG01000012">
    <property type="protein sequence ID" value="RDB31531.1"/>
    <property type="molecule type" value="Genomic_DNA"/>
</dbReference>
<evidence type="ECO:0000313" key="3">
    <source>
        <dbReference type="Proteomes" id="UP000253816"/>
    </source>
</evidence>
<gene>
    <name evidence="2" type="ORF">HAT2_00334</name>
</gene>
<evidence type="ECO:0000313" key="2">
    <source>
        <dbReference type="EMBL" id="RDB31531.1"/>
    </source>
</evidence>
<organism evidence="2 3">
    <name type="scientific">Candidatus Similichlamydia laticola</name>
    <dbReference type="NCBI Taxonomy" id="2170265"/>
    <lineage>
        <taxon>Bacteria</taxon>
        <taxon>Pseudomonadati</taxon>
        <taxon>Chlamydiota</taxon>
        <taxon>Chlamydiia</taxon>
        <taxon>Parachlamydiales</taxon>
        <taxon>Candidatus Parilichlamydiaceae</taxon>
        <taxon>Candidatus Similichlamydia</taxon>
    </lineage>
</organism>
<accession>A0A369KAA4</accession>